<name>A0A1I8NIS2_MUSDO</name>
<reference evidence="4" key="2">
    <citation type="submission" date="2025-04" db="UniProtKB">
        <authorList>
            <consortium name="RefSeq"/>
        </authorList>
    </citation>
    <scope>IDENTIFICATION</scope>
    <source>
        <strain evidence="4">Aabys</strain>
    </source>
</reference>
<sequence>MKFQIAVLFGVIFSAGFVSAGLFEDTHKLIDLVINDEADHIDSKCFSQIKDELIKELEVAAATYIDRVENGMPVFKSGVHLDMEDFIENTLLPSALVSASDDCLHTVKDELRAFLKSRFGPSFKTLDPNFYKN</sequence>
<feature type="signal peptide" evidence="1">
    <location>
        <begin position="1"/>
        <end position="20"/>
    </location>
</feature>
<keyword evidence="1" id="KW-0732">Signal</keyword>
<evidence type="ECO:0000256" key="1">
    <source>
        <dbReference type="SAM" id="SignalP"/>
    </source>
</evidence>
<evidence type="ECO:0000313" key="2">
    <source>
        <dbReference type="EnsemblMetazoa" id="MDOA015825-PA"/>
    </source>
</evidence>
<dbReference type="VEuPathDB" id="VectorBase:MDOMA2_007800"/>
<dbReference type="KEGG" id="mde:105262537"/>
<organism evidence="2">
    <name type="scientific">Musca domestica</name>
    <name type="common">House fly</name>
    <dbReference type="NCBI Taxonomy" id="7370"/>
    <lineage>
        <taxon>Eukaryota</taxon>
        <taxon>Metazoa</taxon>
        <taxon>Ecdysozoa</taxon>
        <taxon>Arthropoda</taxon>
        <taxon>Hexapoda</taxon>
        <taxon>Insecta</taxon>
        <taxon>Pterygota</taxon>
        <taxon>Neoptera</taxon>
        <taxon>Endopterygota</taxon>
        <taxon>Diptera</taxon>
        <taxon>Brachycera</taxon>
        <taxon>Muscomorpha</taxon>
        <taxon>Muscoidea</taxon>
        <taxon>Muscidae</taxon>
        <taxon>Musca</taxon>
    </lineage>
</organism>
<dbReference type="VEuPathDB" id="VectorBase:MDOA015825"/>
<evidence type="ECO:0000313" key="3">
    <source>
        <dbReference type="Proteomes" id="UP001652621"/>
    </source>
</evidence>
<dbReference type="EnsemblMetazoa" id="MDOA015825-RA">
    <property type="protein sequence ID" value="MDOA015825-PA"/>
    <property type="gene ID" value="MDOA015825"/>
</dbReference>
<dbReference type="AlphaFoldDB" id="A0A1I8NIS2"/>
<keyword evidence="3" id="KW-1185">Reference proteome</keyword>
<proteinExistence type="predicted"/>
<accession>A0A1I8NIS2</accession>
<feature type="chain" id="PRO_5044561738" evidence="1">
    <location>
        <begin position="21"/>
        <end position="133"/>
    </location>
</feature>
<reference evidence="2" key="1">
    <citation type="submission" date="2020-05" db="UniProtKB">
        <authorList>
            <consortium name="EnsemblMetazoa"/>
        </authorList>
    </citation>
    <scope>IDENTIFICATION</scope>
    <source>
        <strain evidence="2">Aabys</strain>
    </source>
</reference>
<dbReference type="RefSeq" id="XP_011296129.1">
    <property type="nucleotide sequence ID" value="XM_011297827.2"/>
</dbReference>
<gene>
    <name evidence="2" type="primary">105262537</name>
    <name evidence="4" type="synonym">LOC105262537</name>
</gene>
<protein>
    <submittedName>
        <fullName evidence="4">Uncharacterized protein LOC105262537</fullName>
    </submittedName>
</protein>
<evidence type="ECO:0000313" key="4">
    <source>
        <dbReference type="RefSeq" id="XP_011296129.1"/>
    </source>
</evidence>
<dbReference type="GeneID" id="105262537"/>
<dbReference type="Proteomes" id="UP001652621">
    <property type="component" value="Unplaced"/>
</dbReference>